<dbReference type="EMBL" id="QKYN01000114">
    <property type="protein sequence ID" value="RAG82403.1"/>
    <property type="molecule type" value="Genomic_DNA"/>
</dbReference>
<sequence length="157" mass="17501">MRPARDGRGDVRCAHLPATTKGTAEMWQSEFRLRLGEIDGLGHLTATAYLGLFEETRAAWIMSTLGVTYPSYVLARQHIDYLHEVRLADGPVTVSLAVQSLGNSSLRVSERLTTREALCARSVATLVTWDMEQRRSRPITPAERALFESFLEPTPSL</sequence>
<keyword evidence="2" id="KW-1185">Reference proteome</keyword>
<proteinExistence type="predicted"/>
<evidence type="ECO:0000313" key="2">
    <source>
        <dbReference type="Proteomes" id="UP000248889"/>
    </source>
</evidence>
<dbReference type="OrthoDB" id="9799036at2"/>
<dbReference type="Gene3D" id="3.10.129.10">
    <property type="entry name" value="Hotdog Thioesterase"/>
    <property type="match status" value="1"/>
</dbReference>
<name>A0A2X0IFL2_9ACTN</name>
<accession>A0A2X0IFL2</accession>
<reference evidence="1 2" key="1">
    <citation type="submission" date="2018-06" db="EMBL/GenBank/DDBJ databases">
        <title>Streptacidiphilus pinicola sp. nov., isolated from pine grove soil.</title>
        <authorList>
            <person name="Roh S.G."/>
            <person name="Park S."/>
            <person name="Kim M.-K."/>
            <person name="Yun B.-R."/>
            <person name="Park J."/>
            <person name="Kim M.J."/>
            <person name="Kim Y.S."/>
            <person name="Kim S.B."/>
        </authorList>
    </citation>
    <scope>NUCLEOTIDE SEQUENCE [LARGE SCALE GENOMIC DNA]</scope>
    <source>
        <strain evidence="1 2">MMS16-CNU450</strain>
    </source>
</reference>
<comment type="caution">
    <text evidence="1">The sequence shown here is derived from an EMBL/GenBank/DDBJ whole genome shotgun (WGS) entry which is preliminary data.</text>
</comment>
<protein>
    <submittedName>
        <fullName evidence="1">Uncharacterized protein</fullName>
    </submittedName>
</protein>
<dbReference type="CDD" id="cd00586">
    <property type="entry name" value="4HBT"/>
    <property type="match status" value="1"/>
</dbReference>
<dbReference type="Proteomes" id="UP000248889">
    <property type="component" value="Unassembled WGS sequence"/>
</dbReference>
<dbReference type="AlphaFoldDB" id="A0A2X0IFL2"/>
<dbReference type="SUPFAM" id="SSF54637">
    <property type="entry name" value="Thioesterase/thiol ester dehydrase-isomerase"/>
    <property type="match status" value="1"/>
</dbReference>
<organism evidence="1 2">
    <name type="scientific">Streptacidiphilus pinicola</name>
    <dbReference type="NCBI Taxonomy" id="2219663"/>
    <lineage>
        <taxon>Bacteria</taxon>
        <taxon>Bacillati</taxon>
        <taxon>Actinomycetota</taxon>
        <taxon>Actinomycetes</taxon>
        <taxon>Kitasatosporales</taxon>
        <taxon>Streptomycetaceae</taxon>
        <taxon>Streptacidiphilus</taxon>
    </lineage>
</organism>
<dbReference type="InterPro" id="IPR029069">
    <property type="entry name" value="HotDog_dom_sf"/>
</dbReference>
<dbReference type="Pfam" id="PF13279">
    <property type="entry name" value="4HBT_2"/>
    <property type="match status" value="1"/>
</dbReference>
<evidence type="ECO:0000313" key="1">
    <source>
        <dbReference type="EMBL" id="RAG82403.1"/>
    </source>
</evidence>
<gene>
    <name evidence="1" type="ORF">DN069_27405</name>
</gene>